<feature type="domain" description="SH3b" evidence="2">
    <location>
        <begin position="275"/>
        <end position="331"/>
    </location>
</feature>
<name>A0ABM8AXX0_9BACT</name>
<accession>A0ABM8AXX0</accession>
<evidence type="ECO:0000313" key="4">
    <source>
        <dbReference type="Proteomes" id="UP001317742"/>
    </source>
</evidence>
<organism evidence="3 4">
    <name type="scientific">Pseudodesulfovibrio nedwellii</name>
    <dbReference type="NCBI Taxonomy" id="2973072"/>
    <lineage>
        <taxon>Bacteria</taxon>
        <taxon>Pseudomonadati</taxon>
        <taxon>Thermodesulfobacteriota</taxon>
        <taxon>Desulfovibrionia</taxon>
        <taxon>Desulfovibrionales</taxon>
        <taxon>Desulfovibrionaceae</taxon>
    </lineage>
</organism>
<feature type="transmembrane region" description="Helical" evidence="1">
    <location>
        <begin position="216"/>
        <end position="233"/>
    </location>
</feature>
<dbReference type="InterPro" id="IPR003646">
    <property type="entry name" value="SH3-like_bac-type"/>
</dbReference>
<keyword evidence="1" id="KW-0812">Transmembrane</keyword>
<keyword evidence="4" id="KW-1185">Reference proteome</keyword>
<evidence type="ECO:0000256" key="1">
    <source>
        <dbReference type="SAM" id="Phobius"/>
    </source>
</evidence>
<evidence type="ECO:0000313" key="3">
    <source>
        <dbReference type="EMBL" id="BDQ36363.1"/>
    </source>
</evidence>
<dbReference type="Gene3D" id="2.30.30.40">
    <property type="entry name" value="SH3 Domains"/>
    <property type="match status" value="1"/>
</dbReference>
<keyword evidence="1" id="KW-0472">Membrane</keyword>
<reference evidence="3 4" key="1">
    <citation type="submission" date="2022-08" db="EMBL/GenBank/DDBJ databases">
        <title>Genome Sequence of the sulphate-reducing bacterium, Pseudodesulfovibrio sp. SYK.</title>
        <authorList>
            <person name="Kondo R."/>
            <person name="Kataoka T."/>
        </authorList>
    </citation>
    <scope>NUCLEOTIDE SEQUENCE [LARGE SCALE GENOMIC DNA]</scope>
    <source>
        <strain evidence="3 4">SYK</strain>
    </source>
</reference>
<dbReference type="Proteomes" id="UP001317742">
    <property type="component" value="Chromosome"/>
</dbReference>
<sequence>MDLKKNSTPYVLPPSVIDLCNTFSRITLPSQPLLDSMAVFNRSLQPVMESVAMMNRSLTPLGQVAAKMSRSVHKATFPATQALGAALRSSAFVGAVEAMRSPTMLQFGETIREMAAVGTAFNGVIDDSVGKEFLAVVETLRKVDWTAAIEESLEETEDHQDDELKNEAEAAGSFINTEFQSILDEVEQTPQGMIAALTVLRERVIESPLGKATKSIVLWMLSVILGNLFWAYICVPVGKNINQHFTHREALKATKQHILKEVGHHPQLRIVSVESRLNIRIKTNRKSHVVGKLYPYTVVTVIGHAGKWAKVGFANGQAESVEGWVFNKYLSRLK</sequence>
<proteinExistence type="predicted"/>
<dbReference type="EMBL" id="AP026709">
    <property type="protein sequence ID" value="BDQ36363.1"/>
    <property type="molecule type" value="Genomic_DNA"/>
</dbReference>
<protein>
    <recommendedName>
        <fullName evidence="2">SH3b domain-containing protein</fullName>
    </recommendedName>
</protein>
<keyword evidence="1" id="KW-1133">Transmembrane helix</keyword>
<gene>
    <name evidence="3" type="ORF">SYK_07230</name>
</gene>
<dbReference type="Pfam" id="PF08239">
    <property type="entry name" value="SH3_3"/>
    <property type="match status" value="1"/>
</dbReference>
<evidence type="ECO:0000259" key="2">
    <source>
        <dbReference type="Pfam" id="PF08239"/>
    </source>
</evidence>